<feature type="region of interest" description="Disordered" evidence="3">
    <location>
        <begin position="147"/>
        <end position="455"/>
    </location>
</feature>
<evidence type="ECO:0000256" key="1">
    <source>
        <dbReference type="ARBA" id="ARBA00004123"/>
    </source>
</evidence>
<dbReference type="EMBL" id="RWJN01000026">
    <property type="protein sequence ID" value="TCD70156.1"/>
    <property type="molecule type" value="Genomic_DNA"/>
</dbReference>
<comment type="caution">
    <text evidence="4">The sequence shown here is derived from an EMBL/GenBank/DDBJ whole genome shotgun (WGS) entry which is preliminary data.</text>
</comment>
<feature type="region of interest" description="Disordered" evidence="3">
    <location>
        <begin position="1"/>
        <end position="55"/>
    </location>
</feature>
<feature type="compositionally biased region" description="Low complexity" evidence="3">
    <location>
        <begin position="791"/>
        <end position="806"/>
    </location>
</feature>
<sequence>MSRSARPHQQQQSMAPPPNDVLMGPPPLPLQAGAYNNPPNNSARTNNKESQDVSEKYRRLKKRFFELEERHKDAVLELRRSGERTVAWNHERAALLERIDELSTNQLNPERAIPSPSLTAYPRSLLSGRSQREFLRNLDMGVMEAENEPLDLDPLQMSRHVGPQARRMQEAEERERQEEEAKEARRATKRPRVGLRTKDSLPPPTVSGAPPPPQHHHTPQPYHAQHLNLHNHPSPQMMIPMPQGPPLLSPGQAPMNSPPVLMSSNSGSRLRAKPPAPLSPSEISPAPSTGSAPGHSTPLSPPPHSAPLPQGRSATPPSPLQGQEDEYMRGPSPPPATVAPSSALAPGQVPPPPSTPAHAPAPLQMPQPATPPATELGSTPGPGHALASPALSPPSSNGGIVTLSPAHQYRQTPVDPAKAAQSQMQMTLRPSSGTGGPGRPSEMQRHTKPKRLKAHTVTTKSFSIPVVPRGKDGLPMLPLNVGIMTVLNLGTIGMREHFHTERYIFPIGYEVTRYVSFYFCIAVRFCNSLSWGCRRYLSTVDPHSEVVYNCKIMDGGDGPKFQIIAADVPEAPFTAGTATGAWSVVVRSANMIRNRQHSNSVSGPDFFGLGQNTIKHLIQELPGADMLKDYVWQKFVEGGPLGGRHAAVIPALPEDHENNIMYAPIAPAMIFDHSPPPPPTPPIANNGNGAPSHYYSEQGELVELDNTRELQIIHVDTDDLQSGTNHAHDGRVKHRSMHALSQGAPMTMTSTLKPILFHQEYPTHHPRPVSASPLSQAAQTDERIPRQVVHMPMPESESPSTSTSGVGRRRQRRDSRASNASYDGYTNGSTEQARSPASVSSSSHRERERDRERDRPHSRSPLLHREQSAAYSPSRRGSAHSPYLQTNGAHRDGEEREYLSPTGSSGSHGQATFSSVMSAYPAQPPYEKERSRESERDRNGGDRMSPEYTYANAR</sequence>
<evidence type="ECO:0000313" key="5">
    <source>
        <dbReference type="Proteomes" id="UP000292702"/>
    </source>
</evidence>
<reference evidence="4 5" key="1">
    <citation type="submission" date="2018-11" db="EMBL/GenBank/DDBJ databases">
        <title>Genome assembly of Steccherinum ochraceum LE-BIN_3174, the white-rot fungus of the Steccherinaceae family (The Residual Polyporoid clade, Polyporales, Basidiomycota).</title>
        <authorList>
            <person name="Fedorova T.V."/>
            <person name="Glazunova O.A."/>
            <person name="Landesman E.O."/>
            <person name="Moiseenko K.V."/>
            <person name="Psurtseva N.V."/>
            <person name="Savinova O.S."/>
            <person name="Shakhova N.V."/>
            <person name="Tyazhelova T.V."/>
            <person name="Vasina D.V."/>
        </authorList>
    </citation>
    <scope>NUCLEOTIDE SEQUENCE [LARGE SCALE GENOMIC DNA]</scope>
    <source>
        <strain evidence="4 5">LE-BIN_3174</strain>
    </source>
</reference>
<gene>
    <name evidence="4" type="ORF">EIP91_004626</name>
</gene>
<feature type="region of interest" description="Disordered" evidence="3">
    <location>
        <begin position="762"/>
        <end position="781"/>
    </location>
</feature>
<keyword evidence="5" id="KW-1185">Reference proteome</keyword>
<keyword evidence="2" id="KW-0539">Nucleus</keyword>
<comment type="subcellular location">
    <subcellularLocation>
        <location evidence="1">Nucleus</location>
    </subcellularLocation>
</comment>
<dbReference type="PROSITE" id="PS51543">
    <property type="entry name" value="FYRC"/>
    <property type="match status" value="1"/>
</dbReference>
<protein>
    <recommendedName>
        <fullName evidence="6">Transforming growth factor beta regulator 1</fullName>
    </recommendedName>
</protein>
<evidence type="ECO:0000313" key="4">
    <source>
        <dbReference type="EMBL" id="TCD70156.1"/>
    </source>
</evidence>
<name>A0A4R0RQV7_9APHY</name>
<feature type="compositionally biased region" description="Basic and acidic residues" evidence="3">
    <location>
        <begin position="889"/>
        <end position="898"/>
    </location>
</feature>
<proteinExistence type="predicted"/>
<evidence type="ECO:0000256" key="3">
    <source>
        <dbReference type="SAM" id="MobiDB-lite"/>
    </source>
</evidence>
<feature type="compositionally biased region" description="Low complexity" evidence="3">
    <location>
        <begin position="833"/>
        <end position="842"/>
    </location>
</feature>
<accession>A0A4R0RQV7</accession>
<dbReference type="GO" id="GO:0005634">
    <property type="term" value="C:nucleus"/>
    <property type="evidence" value="ECO:0007669"/>
    <property type="project" value="UniProtKB-SubCell"/>
</dbReference>
<evidence type="ECO:0008006" key="6">
    <source>
        <dbReference type="Google" id="ProtNLM"/>
    </source>
</evidence>
<dbReference type="Pfam" id="PF05965">
    <property type="entry name" value="FYRC"/>
    <property type="match status" value="1"/>
</dbReference>
<feature type="compositionally biased region" description="Low complexity" evidence="3">
    <location>
        <begin position="385"/>
        <end position="396"/>
    </location>
</feature>
<feature type="compositionally biased region" description="Basic and acidic residues" evidence="3">
    <location>
        <begin position="926"/>
        <end position="945"/>
    </location>
</feature>
<evidence type="ECO:0000256" key="2">
    <source>
        <dbReference type="ARBA" id="ARBA00023242"/>
    </source>
</evidence>
<feature type="compositionally biased region" description="Pro residues" evidence="3">
    <location>
        <begin position="15"/>
        <end position="29"/>
    </location>
</feature>
<organism evidence="4 5">
    <name type="scientific">Steccherinum ochraceum</name>
    <dbReference type="NCBI Taxonomy" id="92696"/>
    <lineage>
        <taxon>Eukaryota</taxon>
        <taxon>Fungi</taxon>
        <taxon>Dikarya</taxon>
        <taxon>Basidiomycota</taxon>
        <taxon>Agaricomycotina</taxon>
        <taxon>Agaricomycetes</taxon>
        <taxon>Polyporales</taxon>
        <taxon>Steccherinaceae</taxon>
        <taxon>Steccherinum</taxon>
    </lineage>
</organism>
<feature type="compositionally biased region" description="Basic and acidic residues" evidence="3">
    <location>
        <begin position="843"/>
        <end position="867"/>
    </location>
</feature>
<dbReference type="STRING" id="92696.A0A4R0RQV7"/>
<feature type="compositionally biased region" description="Polar residues" evidence="3">
    <location>
        <begin position="1"/>
        <end position="14"/>
    </location>
</feature>
<feature type="compositionally biased region" description="Polar residues" evidence="3">
    <location>
        <begin position="901"/>
        <end position="917"/>
    </location>
</feature>
<dbReference type="InterPro" id="IPR003889">
    <property type="entry name" value="FYrich_C"/>
</dbReference>
<dbReference type="Proteomes" id="UP000292702">
    <property type="component" value="Unassembled WGS sequence"/>
</dbReference>
<dbReference type="AlphaFoldDB" id="A0A4R0RQV7"/>
<feature type="compositionally biased region" description="Basic and acidic residues" evidence="3">
    <location>
        <begin position="167"/>
        <end position="186"/>
    </location>
</feature>
<dbReference type="Pfam" id="PF05964">
    <property type="entry name" value="FYRN"/>
    <property type="match status" value="1"/>
</dbReference>
<dbReference type="SMART" id="SM00542">
    <property type="entry name" value="FYRC"/>
    <property type="match status" value="1"/>
</dbReference>
<feature type="compositionally biased region" description="Pro residues" evidence="3">
    <location>
        <begin position="201"/>
        <end position="213"/>
    </location>
</feature>
<dbReference type="InterPro" id="IPR003888">
    <property type="entry name" value="FYrich_N"/>
</dbReference>
<dbReference type="Gene3D" id="3.30.160.360">
    <property type="match status" value="2"/>
</dbReference>
<dbReference type="OrthoDB" id="285793at2759"/>
<feature type="region of interest" description="Disordered" evidence="3">
    <location>
        <begin position="790"/>
        <end position="954"/>
    </location>
</feature>
<feature type="region of interest" description="Disordered" evidence="3">
    <location>
        <begin position="715"/>
        <end position="738"/>
    </location>
</feature>
<feature type="compositionally biased region" description="Basic and acidic residues" evidence="3">
    <location>
        <begin position="46"/>
        <end position="55"/>
    </location>
</feature>
<dbReference type="PROSITE" id="PS51542">
    <property type="entry name" value="FYRN"/>
    <property type="match status" value="1"/>
</dbReference>